<proteinExistence type="predicted"/>
<dbReference type="InterPro" id="IPR029060">
    <property type="entry name" value="PIN-like_dom_sf"/>
</dbReference>
<dbReference type="AlphaFoldDB" id="A0A975B5L3"/>
<sequence>MGKALSSPVYLDANIFIYAVEGYYDFLDILTELFTMIDDGKIKAVTSELTLSETIVKPMMDNNNRLVQVYQNFIQTTDSS</sequence>
<name>A0A975B5L3_9BACT</name>
<evidence type="ECO:0000313" key="2">
    <source>
        <dbReference type="Proteomes" id="UP000663720"/>
    </source>
</evidence>
<protein>
    <submittedName>
        <fullName evidence="1">PIN domain-containing protein</fullName>
    </submittedName>
</protein>
<gene>
    <name evidence="1" type="ORF">dnl_14650</name>
</gene>
<dbReference type="RefSeq" id="WP_207690982.1">
    <property type="nucleotide sequence ID" value="NZ_CP061799.1"/>
</dbReference>
<accession>A0A975B5L3</accession>
<dbReference type="EMBL" id="CP061799">
    <property type="protein sequence ID" value="QTA79210.1"/>
    <property type="molecule type" value="Genomic_DNA"/>
</dbReference>
<dbReference type="KEGG" id="dli:dnl_14650"/>
<evidence type="ECO:0000313" key="1">
    <source>
        <dbReference type="EMBL" id="QTA79210.1"/>
    </source>
</evidence>
<dbReference type="SUPFAM" id="SSF88723">
    <property type="entry name" value="PIN domain-like"/>
    <property type="match status" value="1"/>
</dbReference>
<dbReference type="Proteomes" id="UP000663720">
    <property type="component" value="Chromosome"/>
</dbReference>
<keyword evidence="2" id="KW-1185">Reference proteome</keyword>
<reference evidence="1" key="1">
    <citation type="journal article" date="2021" name="Microb. Physiol.">
        <title>Proteogenomic Insights into the Physiology of Marine, Sulfate-Reducing, Filamentous Desulfonema limicola and Desulfonema magnum.</title>
        <authorList>
            <person name="Schnaars V."/>
            <person name="Wohlbrand L."/>
            <person name="Scheve S."/>
            <person name="Hinrichs C."/>
            <person name="Reinhardt R."/>
            <person name="Rabus R."/>
        </authorList>
    </citation>
    <scope>NUCLEOTIDE SEQUENCE</scope>
    <source>
        <strain evidence="1">5ac10</strain>
    </source>
</reference>
<organism evidence="1 2">
    <name type="scientific">Desulfonema limicola</name>
    <dbReference type="NCBI Taxonomy" id="45656"/>
    <lineage>
        <taxon>Bacteria</taxon>
        <taxon>Pseudomonadati</taxon>
        <taxon>Thermodesulfobacteriota</taxon>
        <taxon>Desulfobacteria</taxon>
        <taxon>Desulfobacterales</taxon>
        <taxon>Desulfococcaceae</taxon>
        <taxon>Desulfonema</taxon>
    </lineage>
</organism>